<keyword evidence="2" id="KW-1185">Reference proteome</keyword>
<dbReference type="GO" id="GO:0016740">
    <property type="term" value="F:transferase activity"/>
    <property type="evidence" value="ECO:0007669"/>
    <property type="project" value="UniProtKB-KW"/>
</dbReference>
<dbReference type="RefSeq" id="WP_091648468.1">
    <property type="nucleotide sequence ID" value="NZ_FNHQ01000006.1"/>
</dbReference>
<dbReference type="AlphaFoldDB" id="A0A1G9T4V0"/>
<dbReference type="CDD" id="cd04645">
    <property type="entry name" value="LbH_gamma_CA_like"/>
    <property type="match status" value="1"/>
</dbReference>
<protein>
    <submittedName>
        <fullName evidence="1">Carbonic anhydrase or acetyltransferase, isoleucine patch superfamily</fullName>
    </submittedName>
</protein>
<dbReference type="Gene3D" id="2.160.10.10">
    <property type="entry name" value="Hexapeptide repeat proteins"/>
    <property type="match status" value="1"/>
</dbReference>
<dbReference type="InterPro" id="IPR050484">
    <property type="entry name" value="Transf_Hexapept/Carb_Anhydrase"/>
</dbReference>
<sequence length="170" mass="18570">MSHIITLEDKEPKIDADTFIADTATVIGDVKLAKGVSIWYNTVLRGDDNTITVGRYTNIQDNTTVHPQADQSMEIGDYVLIGHNAIIHGTKIGNGCLIGMGATLLGYSEIGENCIIGAGTLITQNKKIPPNSMVYGNPARIVRKVTPEEIAEVKKEVLGYYENAKKHMER</sequence>
<dbReference type="PANTHER" id="PTHR13061">
    <property type="entry name" value="DYNACTIN SUBUNIT P25"/>
    <property type="match status" value="1"/>
</dbReference>
<dbReference type="InterPro" id="IPR011004">
    <property type="entry name" value="Trimer_LpxA-like_sf"/>
</dbReference>
<dbReference type="OrthoDB" id="9803036at2"/>
<accession>A0A1G9T4V0</accession>
<evidence type="ECO:0000313" key="1">
    <source>
        <dbReference type="EMBL" id="SDM42657.1"/>
    </source>
</evidence>
<dbReference type="Pfam" id="PF00132">
    <property type="entry name" value="Hexapep"/>
    <property type="match status" value="1"/>
</dbReference>
<organism evidence="1 2">
    <name type="scientific">Megasphaera paucivorans</name>
    <dbReference type="NCBI Taxonomy" id="349095"/>
    <lineage>
        <taxon>Bacteria</taxon>
        <taxon>Bacillati</taxon>
        <taxon>Bacillota</taxon>
        <taxon>Negativicutes</taxon>
        <taxon>Veillonellales</taxon>
        <taxon>Veillonellaceae</taxon>
        <taxon>Megasphaera</taxon>
    </lineage>
</organism>
<dbReference type="STRING" id="349095.SAMN05660299_00871"/>
<proteinExistence type="predicted"/>
<dbReference type="PANTHER" id="PTHR13061:SF29">
    <property type="entry name" value="GAMMA CARBONIC ANHYDRASE-LIKE 1, MITOCHONDRIAL-RELATED"/>
    <property type="match status" value="1"/>
</dbReference>
<dbReference type="SUPFAM" id="SSF51161">
    <property type="entry name" value="Trimeric LpxA-like enzymes"/>
    <property type="match status" value="1"/>
</dbReference>
<reference evidence="1 2" key="1">
    <citation type="submission" date="2016-10" db="EMBL/GenBank/DDBJ databases">
        <authorList>
            <person name="de Groot N.N."/>
        </authorList>
    </citation>
    <scope>NUCLEOTIDE SEQUENCE [LARGE SCALE GENOMIC DNA]</scope>
    <source>
        <strain evidence="1 2">DSM 16981</strain>
    </source>
</reference>
<evidence type="ECO:0000313" key="2">
    <source>
        <dbReference type="Proteomes" id="UP000199309"/>
    </source>
</evidence>
<gene>
    <name evidence="1" type="ORF">SAMN05660299_00871</name>
</gene>
<name>A0A1G9T4V0_9FIRM</name>
<dbReference type="EMBL" id="FNHQ01000006">
    <property type="protein sequence ID" value="SDM42657.1"/>
    <property type="molecule type" value="Genomic_DNA"/>
</dbReference>
<dbReference type="Proteomes" id="UP000199309">
    <property type="component" value="Unassembled WGS sequence"/>
</dbReference>
<keyword evidence="1" id="KW-0808">Transferase</keyword>
<dbReference type="InterPro" id="IPR001451">
    <property type="entry name" value="Hexapep"/>
</dbReference>
<dbReference type="InterPro" id="IPR047324">
    <property type="entry name" value="LbH_gamma_CA-like"/>
</dbReference>